<evidence type="ECO:0000313" key="7">
    <source>
        <dbReference type="RefSeq" id="XP_027264998.1"/>
    </source>
</evidence>
<dbReference type="Pfam" id="PF00167">
    <property type="entry name" value="FGF"/>
    <property type="match status" value="1"/>
</dbReference>
<dbReference type="CTD" id="9965"/>
<dbReference type="GO" id="GO:0007507">
    <property type="term" value="P:heart development"/>
    <property type="evidence" value="ECO:0007669"/>
    <property type="project" value="Ensembl"/>
</dbReference>
<feature type="disulfide bond" evidence="2">
    <location>
        <begin position="109"/>
        <end position="127"/>
    </location>
</feature>
<dbReference type="GO" id="GO:0005576">
    <property type="term" value="C:extracellular region"/>
    <property type="evidence" value="ECO:0007669"/>
    <property type="project" value="InterPro"/>
</dbReference>
<dbReference type="Gene3D" id="2.80.10.50">
    <property type="match status" value="1"/>
</dbReference>
<dbReference type="InterPro" id="IPR002209">
    <property type="entry name" value="Fibroblast_GF_fam"/>
</dbReference>
<dbReference type="GO" id="GO:0009617">
    <property type="term" value="P:response to bacterium"/>
    <property type="evidence" value="ECO:0007669"/>
    <property type="project" value="Ensembl"/>
</dbReference>
<keyword evidence="6" id="KW-1185">Reference proteome</keyword>
<name>A0A3L7HWK4_CRIGR</name>
<keyword evidence="2" id="KW-1015">Disulfide bond</keyword>
<dbReference type="InterPro" id="IPR008996">
    <property type="entry name" value="IL1/FGF"/>
</dbReference>
<dbReference type="AlphaFoldDB" id="A0A3L7HWK4"/>
<reference evidence="6" key="2">
    <citation type="journal article" date="2020" name="Biotechnol. Bioeng.">
        <title>Chromosome-scale scaffolds for the Chinese hamster reference genome assembly to facilitate the study of the CHO epigenome.</title>
        <authorList>
            <person name="Hilliard W."/>
            <person name="MacDonald M."/>
            <person name="Lee K.H."/>
        </authorList>
    </citation>
    <scope>NUCLEOTIDE SEQUENCE [LARGE SCALE GENOMIC DNA]</scope>
    <source>
        <strain evidence="6">17A/GY</strain>
    </source>
</reference>
<accession>A0A3L7HWK4</accession>
<sequence>MWRTQNGRAMARALVLATLWLAVAGRPLVRRSLTLPNANPLFLYGWGKSTRLQYLYVAGPHISNCFVHIRSDGSVDCEDEQNERSLLEFRAVAVKTIVIKDVSSVRYLCMSADGKIQGLTHYSPKDCTFNEKWEYITYNKYESPNHHLYVVLFRNKYRQDLLNKKPSLFLPIFARFLEPRDQLESKVLPLSLASDSMDPFRITEDLEIKSPSFQK</sequence>
<gene>
    <name evidence="4 7" type="primary">Fgf19</name>
</gene>
<dbReference type="GO" id="GO:0008543">
    <property type="term" value="P:fibroblast growth factor receptor signaling pathway"/>
    <property type="evidence" value="ECO:0007669"/>
    <property type="project" value="InterPro"/>
</dbReference>
<evidence type="ECO:0000256" key="2">
    <source>
        <dbReference type="PIRSR" id="PIRSR037961-50"/>
    </source>
</evidence>
<evidence type="ECO:0000256" key="3">
    <source>
        <dbReference type="RuleBase" id="RU049442"/>
    </source>
</evidence>
<dbReference type="Proteomes" id="UP001108280">
    <property type="component" value="Chromosome 3"/>
</dbReference>
<reference evidence="6" key="1">
    <citation type="journal article" date="2018" name="Biotechnol. Bioeng.">
        <title>A reference genome of the Chinese hamster based on a hybrid assembly strategy.</title>
        <authorList>
            <person name="Rupp O."/>
            <person name="MacDonald M.L."/>
            <person name="Li S."/>
            <person name="Dhiman H."/>
            <person name="Polson S."/>
            <person name="Griep S."/>
            <person name="Heffner K."/>
            <person name="Hernandez I."/>
            <person name="Brinkrolf K."/>
            <person name="Jadhav V."/>
            <person name="Samoudi M."/>
            <person name="Hao H."/>
            <person name="Kingham B."/>
            <person name="Goesmann A."/>
            <person name="Betenbaugh M.J."/>
            <person name="Lewis N.E."/>
            <person name="Borth N."/>
            <person name="Lee K.H."/>
        </authorList>
    </citation>
    <scope>NUCLEOTIDE SEQUENCE [LARGE SCALE GENOMIC DNA]</scope>
    <source>
        <strain evidence="6">17A/GY</strain>
    </source>
</reference>
<dbReference type="SMART" id="SM00442">
    <property type="entry name" value="FGF"/>
    <property type="match status" value="1"/>
</dbReference>
<dbReference type="GeneID" id="100758307"/>
<proteinExistence type="inferred from homology"/>
<reference evidence="4" key="4">
    <citation type="submission" date="2025-05" db="UniProtKB">
        <authorList>
            <consortium name="Ensembl"/>
        </authorList>
    </citation>
    <scope>IDENTIFICATION</scope>
</reference>
<dbReference type="PIRSF" id="PIRSF037961">
    <property type="entry name" value="FGF-19_FGF-21"/>
    <property type="match status" value="1"/>
</dbReference>
<evidence type="ECO:0000313" key="4">
    <source>
        <dbReference type="Ensembl" id="ENSCGRP00001005090.1"/>
    </source>
</evidence>
<dbReference type="KEGG" id="cge:100758307"/>
<dbReference type="GO" id="GO:0008083">
    <property type="term" value="F:growth factor activity"/>
    <property type="evidence" value="ECO:0007669"/>
    <property type="project" value="InterPro"/>
</dbReference>
<feature type="disulfide bond" evidence="2">
    <location>
        <begin position="65"/>
        <end position="77"/>
    </location>
</feature>
<dbReference type="SUPFAM" id="SSF50353">
    <property type="entry name" value="Cytokine"/>
    <property type="match status" value="1"/>
</dbReference>
<dbReference type="PANTHER" id="PTHR11486">
    <property type="entry name" value="FIBROBLAST GROWTH FACTOR"/>
    <property type="match status" value="1"/>
</dbReference>
<dbReference type="OrthoDB" id="9937370at2759"/>
<feature type="chain" id="PRO_5044515801" description="Fibroblast growth factor" evidence="3">
    <location>
        <begin position="26"/>
        <end position="215"/>
    </location>
</feature>
<dbReference type="GO" id="GO:0001755">
    <property type="term" value="P:neural crest cell migration"/>
    <property type="evidence" value="ECO:0007669"/>
    <property type="project" value="Ensembl"/>
</dbReference>
<dbReference type="GO" id="GO:0070858">
    <property type="term" value="P:negative regulation of bile acid biosynthetic process"/>
    <property type="evidence" value="ECO:0007669"/>
    <property type="project" value="Ensembl"/>
</dbReference>
<dbReference type="GeneTree" id="ENSGT00940000160601"/>
<organism evidence="4 5">
    <name type="scientific">Cricetulus griseus</name>
    <name type="common">Chinese hamster</name>
    <name type="synonym">Cricetulus barabensis griseus</name>
    <dbReference type="NCBI Taxonomy" id="10029"/>
    <lineage>
        <taxon>Eukaryota</taxon>
        <taxon>Metazoa</taxon>
        <taxon>Chordata</taxon>
        <taxon>Craniata</taxon>
        <taxon>Vertebrata</taxon>
        <taxon>Euteleostomi</taxon>
        <taxon>Mammalia</taxon>
        <taxon>Eutheria</taxon>
        <taxon>Euarchontoglires</taxon>
        <taxon>Glires</taxon>
        <taxon>Rodentia</taxon>
        <taxon>Myomorpha</taxon>
        <taxon>Muroidea</taxon>
        <taxon>Cricetidae</taxon>
        <taxon>Cricetinae</taxon>
        <taxon>Cricetulus</taxon>
    </lineage>
</organism>
<comment type="similarity">
    <text evidence="1 3">Belongs to the heparin-binding growth factors family.</text>
</comment>
<evidence type="ECO:0000313" key="6">
    <source>
        <dbReference type="Proteomes" id="UP001108280"/>
    </source>
</evidence>
<dbReference type="Ensembl" id="ENSCGRT00001007772.1">
    <property type="protein sequence ID" value="ENSCGRP00001005090.1"/>
    <property type="gene ID" value="ENSCGRG00001006635.1"/>
</dbReference>
<dbReference type="InterPro" id="IPR035444">
    <property type="entry name" value="FGF15/19/21"/>
</dbReference>
<dbReference type="RefSeq" id="XP_027264998.1">
    <property type="nucleotide sequence ID" value="XM_027409197.2"/>
</dbReference>
<dbReference type="PROSITE" id="PS00247">
    <property type="entry name" value="HBGF_FGF"/>
    <property type="match status" value="1"/>
</dbReference>
<feature type="signal peptide" evidence="3">
    <location>
        <begin position="1"/>
        <end position="25"/>
    </location>
</feature>
<evidence type="ECO:0000313" key="5">
    <source>
        <dbReference type="Proteomes" id="UP000694386"/>
    </source>
</evidence>
<evidence type="ECO:0000256" key="1">
    <source>
        <dbReference type="ARBA" id="ARBA00007936"/>
    </source>
</evidence>
<reference evidence="7" key="3">
    <citation type="submission" date="2025-04" db="UniProtKB">
        <authorList>
            <consortium name="RefSeq"/>
        </authorList>
    </citation>
    <scope>IDENTIFICATION</scope>
    <source>
        <strain evidence="7">17A/GY</strain>
        <tissue evidence="7">Liver</tissue>
    </source>
</reference>
<dbReference type="GO" id="GO:0005104">
    <property type="term" value="F:fibroblast growth factor receptor binding"/>
    <property type="evidence" value="ECO:0007669"/>
    <property type="project" value="InterPro"/>
</dbReference>
<dbReference type="Proteomes" id="UP000694386">
    <property type="component" value="Unplaced"/>
</dbReference>
<protein>
    <recommendedName>
        <fullName evidence="3">Fibroblast growth factor</fullName>
        <shortName evidence="3">FGF</shortName>
    </recommendedName>
</protein>
<keyword evidence="3" id="KW-0732">Signal</keyword>